<evidence type="ECO:0000313" key="6">
    <source>
        <dbReference type="Proteomes" id="UP000030651"/>
    </source>
</evidence>
<dbReference type="EMBL" id="KI912110">
    <property type="protein sequence ID" value="ETS85758.1"/>
    <property type="molecule type" value="Genomic_DNA"/>
</dbReference>
<dbReference type="KEGG" id="pfy:PFICI_03783"/>
<dbReference type="AlphaFoldDB" id="W3XI78"/>
<proteinExistence type="predicted"/>
<dbReference type="GeneID" id="19268796"/>
<dbReference type="Proteomes" id="UP000030651">
    <property type="component" value="Unassembled WGS sequence"/>
</dbReference>
<comment type="subcellular location">
    <subcellularLocation>
        <location evidence="1">Cytoplasm</location>
    </subcellularLocation>
</comment>
<dbReference type="GO" id="GO:0005769">
    <property type="term" value="C:early endosome"/>
    <property type="evidence" value="ECO:0007669"/>
    <property type="project" value="TreeGrafter"/>
</dbReference>
<keyword evidence="2" id="KW-0963">Cytoplasm</keyword>
<protein>
    <recommendedName>
        <fullName evidence="4">PXA domain-containing protein</fullName>
    </recommendedName>
</protein>
<dbReference type="PANTHER" id="PTHR22999">
    <property type="entry name" value="PX SERINE/THREONINE KINASE PXK"/>
    <property type="match status" value="1"/>
</dbReference>
<feature type="domain" description="PXA" evidence="4">
    <location>
        <begin position="97"/>
        <end position="285"/>
    </location>
</feature>
<dbReference type="PANTHER" id="PTHR22999:SF23">
    <property type="entry name" value="SORTING NEXIN-16"/>
    <property type="match status" value="1"/>
</dbReference>
<evidence type="ECO:0000256" key="1">
    <source>
        <dbReference type="ARBA" id="ARBA00004496"/>
    </source>
</evidence>
<dbReference type="OMA" id="KEFVYSW"/>
<dbReference type="InterPro" id="IPR051837">
    <property type="entry name" value="SortingNexin/PXDomain-PKLike"/>
</dbReference>
<evidence type="ECO:0000256" key="2">
    <source>
        <dbReference type="ARBA" id="ARBA00022490"/>
    </source>
</evidence>
<evidence type="ECO:0000259" key="4">
    <source>
        <dbReference type="PROSITE" id="PS51207"/>
    </source>
</evidence>
<feature type="region of interest" description="Disordered" evidence="3">
    <location>
        <begin position="1"/>
        <end position="50"/>
    </location>
</feature>
<evidence type="ECO:0000313" key="5">
    <source>
        <dbReference type="EMBL" id="ETS85758.1"/>
    </source>
</evidence>
<sequence length="676" mass="74613">MATAAAIPPPGPPSPTLKTSATWSAAAKPPSANKPPPPSRSHTSQTIARRGVRSADYLSDKATAAFIRRTLCAKHLAERGRFSPAPIEELLPPLTSRNDVDLQLYALISVILKEFVQKWYSNITPDETFVAEIVQIIAHFTRALEERLRNVDLESLLFDQLPELLDAHVRAYRTASNSAAKPPLEANFREIYHSLWPLPALSPLPKPGDARSVQAQADNEAAYRQLLVQGVLALLLPTEDLENECLTSLVGQIFSELIIGNLVAKKLSEPWLLLEIFIMLTRLAKGGPQPPESPDQLAPTTFEDEPIEDGTLPMKSASRSSPSEWFWSLVQLGFLVVNIIRLLASTWVLSRSLPPRTETLFVQKPVSTDQQKSEKSYNPISSHPLQAGPTRVPIAEFKLWPCVANLLEMDARMPWLGGAFSMMQWSATKGPGQFAGYNGVLDRLFSHCIQTSVLDSDRLPPLLRSIRAALFPNNAPGVSTLFPPSSEEELVALRRRCASAIWGVIPKSMGRVYFGSVSLWTGSQRWSPTYSQDTKSLAHDPEVRPSQRGKSASGNHGAVDDGSIADEHKDAQASGVGRGSESHKKPGNQTPITPLQRRGSENKHRETNDDLSLSQALPDPEEERILSEIESGILDVFSDAYCNKHLIYGMLELILVRLMPELTEKGIIELWEERLS</sequence>
<evidence type="ECO:0000256" key="3">
    <source>
        <dbReference type="SAM" id="MobiDB-lite"/>
    </source>
</evidence>
<dbReference type="OrthoDB" id="5582218at2759"/>
<gene>
    <name evidence="5" type="ORF">PFICI_03783</name>
</gene>
<dbReference type="GO" id="GO:0045022">
    <property type="term" value="P:early endosome to late endosome transport"/>
    <property type="evidence" value="ECO:0007669"/>
    <property type="project" value="TreeGrafter"/>
</dbReference>
<dbReference type="RefSeq" id="XP_007830555.1">
    <property type="nucleotide sequence ID" value="XM_007832364.1"/>
</dbReference>
<feature type="compositionally biased region" description="Basic and acidic residues" evidence="3">
    <location>
        <begin position="536"/>
        <end position="545"/>
    </location>
</feature>
<dbReference type="HOGENOM" id="CLU_018250_1_0_1"/>
<dbReference type="InParanoid" id="W3XI78"/>
<name>W3XI78_PESFW</name>
<feature type="region of interest" description="Disordered" evidence="3">
    <location>
        <begin position="525"/>
        <end position="620"/>
    </location>
</feature>
<dbReference type="PROSITE" id="PS51207">
    <property type="entry name" value="PXA"/>
    <property type="match status" value="1"/>
</dbReference>
<dbReference type="Pfam" id="PF02194">
    <property type="entry name" value="PXA"/>
    <property type="match status" value="1"/>
</dbReference>
<accession>W3XI78</accession>
<keyword evidence="6" id="KW-1185">Reference proteome</keyword>
<dbReference type="eggNOG" id="ENOG502RYEC">
    <property type="taxonomic scope" value="Eukaryota"/>
</dbReference>
<dbReference type="STRING" id="1229662.W3XI78"/>
<feature type="region of interest" description="Disordered" evidence="3">
    <location>
        <begin position="287"/>
        <end position="306"/>
    </location>
</feature>
<dbReference type="SMART" id="SM00313">
    <property type="entry name" value="PXA"/>
    <property type="match status" value="1"/>
</dbReference>
<feature type="compositionally biased region" description="Polar residues" evidence="3">
    <location>
        <begin position="525"/>
        <end position="535"/>
    </location>
</feature>
<feature type="compositionally biased region" description="Basic and acidic residues" evidence="3">
    <location>
        <begin position="598"/>
        <end position="608"/>
    </location>
</feature>
<reference evidence="6" key="1">
    <citation type="journal article" date="2015" name="BMC Genomics">
        <title>Genomic and transcriptomic analysis of the endophytic fungus Pestalotiopsis fici reveals its lifestyle and high potential for synthesis of natural products.</title>
        <authorList>
            <person name="Wang X."/>
            <person name="Zhang X."/>
            <person name="Liu L."/>
            <person name="Xiang M."/>
            <person name="Wang W."/>
            <person name="Sun X."/>
            <person name="Che Y."/>
            <person name="Guo L."/>
            <person name="Liu G."/>
            <person name="Guo L."/>
            <person name="Wang C."/>
            <person name="Yin W.B."/>
            <person name="Stadler M."/>
            <person name="Zhang X."/>
            <person name="Liu X."/>
        </authorList>
    </citation>
    <scope>NUCLEOTIDE SEQUENCE [LARGE SCALE GENOMIC DNA]</scope>
    <source>
        <strain evidence="6">W106-1 / CGMCC3.15140</strain>
    </source>
</reference>
<organism evidence="5 6">
    <name type="scientific">Pestalotiopsis fici (strain W106-1 / CGMCC3.15140)</name>
    <dbReference type="NCBI Taxonomy" id="1229662"/>
    <lineage>
        <taxon>Eukaryota</taxon>
        <taxon>Fungi</taxon>
        <taxon>Dikarya</taxon>
        <taxon>Ascomycota</taxon>
        <taxon>Pezizomycotina</taxon>
        <taxon>Sordariomycetes</taxon>
        <taxon>Xylariomycetidae</taxon>
        <taxon>Amphisphaeriales</taxon>
        <taxon>Sporocadaceae</taxon>
        <taxon>Pestalotiopsis</taxon>
    </lineage>
</organism>
<dbReference type="InterPro" id="IPR003114">
    <property type="entry name" value="Phox_assoc"/>
</dbReference>
<dbReference type="GO" id="GO:0005770">
    <property type="term" value="C:late endosome"/>
    <property type="evidence" value="ECO:0007669"/>
    <property type="project" value="TreeGrafter"/>
</dbReference>
<dbReference type="GO" id="GO:0035091">
    <property type="term" value="F:phosphatidylinositol binding"/>
    <property type="evidence" value="ECO:0007669"/>
    <property type="project" value="TreeGrafter"/>
</dbReference>